<keyword evidence="3" id="KW-1185">Reference proteome</keyword>
<proteinExistence type="predicted"/>
<sequence length="390" mass="43589">MNNAEVAYAHITRPFACIDLDALDQNIAFVNGASGGKGIRVATKSVRSTVLLQYIAERLNNHAGWMTFDLKETLHLLQEGFDDLLLGYPQVEEEPMDRIIPYIREGRCVIFMIDRIEQWEWLDAIGKRNDVVFEICIDLNVSTDFKMIYFGTKRSSLRTIDCVNELLEFGNSFTHTVITGAMGYEAQIAGVPDSPVANWQSPLIKQLKRLSRKSVRDFRKSAVERIHEKSPTLRFVNGGGSGSIDFTSNEKEVTELTIGSAFYFPALFSRYRNLPLEPATAFALRITRKPEQGVVVCHGGGYIASGATGVDKNPEPDWPKNLSLLKNEGAGEVQTPLLDKKGALKIGDTVYFRHAKAGELCERFSELHARRGSVYEGTYKTYRGEGGCFL</sequence>
<comment type="caution">
    <text evidence="2">The sequence shown here is derived from an EMBL/GenBank/DDBJ whole genome shotgun (WGS) entry which is preliminary data.</text>
</comment>
<dbReference type="Pfam" id="PF01168">
    <property type="entry name" value="Ala_racemase_N"/>
    <property type="match status" value="1"/>
</dbReference>
<name>A0A927MFR2_9BACL</name>
<dbReference type="Proteomes" id="UP000658225">
    <property type="component" value="Unassembled WGS sequence"/>
</dbReference>
<dbReference type="InterPro" id="IPR001608">
    <property type="entry name" value="Ala_racemase_N"/>
</dbReference>
<accession>A0A927MFR2</accession>
<dbReference type="GO" id="GO:0008721">
    <property type="term" value="F:D-serine ammonia-lyase activity"/>
    <property type="evidence" value="ECO:0007669"/>
    <property type="project" value="TreeGrafter"/>
</dbReference>
<dbReference type="Gene3D" id="3.20.20.10">
    <property type="entry name" value="Alanine racemase"/>
    <property type="match status" value="1"/>
</dbReference>
<dbReference type="PANTHER" id="PTHR28004">
    <property type="entry name" value="ZGC:162816-RELATED"/>
    <property type="match status" value="1"/>
</dbReference>
<dbReference type="InterPro" id="IPR051466">
    <property type="entry name" value="D-amino_acid_metab_enzyme"/>
</dbReference>
<dbReference type="AlphaFoldDB" id="A0A927MFR2"/>
<evidence type="ECO:0000313" key="2">
    <source>
        <dbReference type="EMBL" id="MBE1553879.1"/>
    </source>
</evidence>
<dbReference type="RefSeq" id="WP_192597678.1">
    <property type="nucleotide sequence ID" value="NZ_JADBEL010000003.1"/>
</dbReference>
<feature type="domain" description="Alanine racemase N-terminal" evidence="1">
    <location>
        <begin position="18"/>
        <end position="263"/>
    </location>
</feature>
<dbReference type="GO" id="GO:0036088">
    <property type="term" value="P:D-serine catabolic process"/>
    <property type="evidence" value="ECO:0007669"/>
    <property type="project" value="TreeGrafter"/>
</dbReference>
<evidence type="ECO:0000313" key="3">
    <source>
        <dbReference type="Proteomes" id="UP000658225"/>
    </source>
</evidence>
<dbReference type="EMBL" id="JADBEL010000003">
    <property type="protein sequence ID" value="MBE1553879.1"/>
    <property type="molecule type" value="Genomic_DNA"/>
</dbReference>
<gene>
    <name evidence="2" type="ORF">H4683_000953</name>
</gene>
<protein>
    <submittedName>
        <fullName evidence="2">D-serine deaminase-like pyridoxal phosphate-dependent protein</fullName>
    </submittedName>
</protein>
<dbReference type="InterPro" id="IPR029066">
    <property type="entry name" value="PLP-binding_barrel"/>
</dbReference>
<evidence type="ECO:0000259" key="1">
    <source>
        <dbReference type="Pfam" id="PF01168"/>
    </source>
</evidence>
<dbReference type="SUPFAM" id="SSF51419">
    <property type="entry name" value="PLP-binding barrel"/>
    <property type="match status" value="1"/>
</dbReference>
<reference evidence="2" key="1">
    <citation type="submission" date="2020-10" db="EMBL/GenBank/DDBJ databases">
        <title>Genomic Encyclopedia of Type Strains, Phase IV (KMG-IV): sequencing the most valuable type-strain genomes for metagenomic binning, comparative biology and taxonomic classification.</title>
        <authorList>
            <person name="Goeker M."/>
        </authorList>
    </citation>
    <scope>NUCLEOTIDE SEQUENCE</scope>
    <source>
        <strain evidence="2">DSM 13886</strain>
    </source>
</reference>
<organism evidence="2 3">
    <name type="scientific">Sporosarcina limicola</name>
    <dbReference type="NCBI Taxonomy" id="34101"/>
    <lineage>
        <taxon>Bacteria</taxon>
        <taxon>Bacillati</taxon>
        <taxon>Bacillota</taxon>
        <taxon>Bacilli</taxon>
        <taxon>Bacillales</taxon>
        <taxon>Caryophanaceae</taxon>
        <taxon>Sporosarcina</taxon>
    </lineage>
</organism>
<dbReference type="PANTHER" id="PTHR28004:SF2">
    <property type="entry name" value="D-SERINE DEHYDRATASE"/>
    <property type="match status" value="1"/>
</dbReference>